<feature type="transmembrane region" description="Helical" evidence="1">
    <location>
        <begin position="90"/>
        <end position="109"/>
    </location>
</feature>
<gene>
    <name evidence="2" type="primary">orf124</name>
</gene>
<evidence type="ECO:0000313" key="2">
    <source>
        <dbReference type="EMBL" id="BBN21305.1"/>
    </source>
</evidence>
<sequence>MKINFKKIMFTIFIVIATALLAVFIYDLLNNLNSDHLVNLNNNNNIVNNNQVSIRNSIRDIKNATTEFNVTNDNSTATFNNEPSSSNVKLILGVSFGLAGAIIIGFYCFKFFYVPYPGIVESNC</sequence>
<keyword evidence="1" id="KW-1133">Transmembrane helix</keyword>
<accession>A0A5A4U7J6</accession>
<name>A0A5A4U7J6_9AGAM</name>
<dbReference type="AlphaFoldDB" id="A0A5A4U7J6"/>
<evidence type="ECO:0000256" key="1">
    <source>
        <dbReference type="SAM" id="Phobius"/>
    </source>
</evidence>
<proteinExistence type="predicted"/>
<organism evidence="2">
    <name type="scientific">Inonotus obliquus</name>
    <dbReference type="NCBI Taxonomy" id="167356"/>
    <lineage>
        <taxon>Eukaryota</taxon>
        <taxon>Fungi</taxon>
        <taxon>Dikarya</taxon>
        <taxon>Basidiomycota</taxon>
        <taxon>Agaricomycotina</taxon>
        <taxon>Agaricomycetes</taxon>
        <taxon>Hymenochaetales</taxon>
        <taxon>Hymenochaetaceae</taxon>
        <taxon>Inonotus</taxon>
    </lineage>
</organism>
<geneLocation type="mitochondrion" evidence="2"/>
<protein>
    <submittedName>
        <fullName evidence="2">Uncharacterized protein</fullName>
    </submittedName>
</protein>
<keyword evidence="2" id="KW-0496">Mitochondrion</keyword>
<dbReference type="GeneID" id="41799566"/>
<dbReference type="RefSeq" id="YP_009693779.1">
    <property type="nucleotide sequence ID" value="NC_044740.1"/>
</dbReference>
<reference evidence="2" key="1">
    <citation type="submission" date="2019-08" db="EMBL/GenBank/DDBJ databases">
        <title>The complete mitochondrial genome sequence of the medicinal mushroom, Inonotus obliquus.</title>
        <authorList>
            <person name="Agnestisia R."/>
            <person name="Ono A."/>
            <person name="Nakamura L."/>
            <person name="Chino R."/>
            <person name="Aiso H."/>
            <person name="Nezu I."/>
            <person name="Ishiguri H."/>
            <person name="Yokota S."/>
            <person name="Suzuki T."/>
        </authorList>
    </citation>
    <scope>NUCLEOTIDE SEQUENCE</scope>
    <source>
        <strain evidence="2">NBRC113408</strain>
    </source>
</reference>
<keyword evidence="1" id="KW-0812">Transmembrane</keyword>
<dbReference type="EMBL" id="LC497415">
    <property type="protein sequence ID" value="BBN21305.1"/>
    <property type="molecule type" value="Genomic_DNA"/>
</dbReference>
<feature type="transmembrane region" description="Helical" evidence="1">
    <location>
        <begin position="7"/>
        <end position="26"/>
    </location>
</feature>
<keyword evidence="1" id="KW-0472">Membrane</keyword>